<comment type="similarity">
    <text evidence="1">Belongs to the thioredoxin family. DsbA subfamily.</text>
</comment>
<keyword evidence="3" id="KW-0732">Signal</keyword>
<sequence>MARSRTSQVDHLRTAIITLGAAVIIILILVGVLYSVGWIGAGGSDTEDRYRDLGRNHRTQPIEVVEYFSYSCIHCRNFDPVIEAWKATLPAGVQFRRAHVGYSSEIAILARSHYALEHHGALERNRARLFRAIHDRGRRFSSAESVADYVDGFGIDRDTFLNTVRGRRINELALADDRRWREYGLTGVPALVVADNYVINMDLGRTRALETVDVLVNELLTQSRGL</sequence>
<dbReference type="SUPFAM" id="SSF52833">
    <property type="entry name" value="Thioredoxin-like"/>
    <property type="match status" value="1"/>
</dbReference>
<evidence type="ECO:0000256" key="2">
    <source>
        <dbReference type="ARBA" id="ARBA00013831"/>
    </source>
</evidence>
<evidence type="ECO:0000313" key="8">
    <source>
        <dbReference type="EMBL" id="SUZ74578.1"/>
    </source>
</evidence>
<dbReference type="CDD" id="cd03019">
    <property type="entry name" value="DsbA_DsbA"/>
    <property type="match status" value="1"/>
</dbReference>
<evidence type="ECO:0000256" key="6">
    <source>
        <dbReference type="SAM" id="Phobius"/>
    </source>
</evidence>
<evidence type="ECO:0000256" key="5">
    <source>
        <dbReference type="ARBA" id="ARBA00023284"/>
    </source>
</evidence>
<feature type="domain" description="DSBA-like thioredoxin" evidence="7">
    <location>
        <begin position="92"/>
        <end position="196"/>
    </location>
</feature>
<name>A0A381Q6L3_9ZZZZ</name>
<dbReference type="Gene3D" id="3.40.30.10">
    <property type="entry name" value="Glutaredoxin"/>
    <property type="match status" value="1"/>
</dbReference>
<keyword evidence="6" id="KW-1133">Transmembrane helix</keyword>
<keyword evidence="6" id="KW-0812">Transmembrane</keyword>
<dbReference type="PANTHER" id="PTHR35891">
    <property type="entry name" value="THIOL:DISULFIDE INTERCHANGE PROTEIN DSBA"/>
    <property type="match status" value="1"/>
</dbReference>
<dbReference type="PIRSF" id="PIRSF001488">
    <property type="entry name" value="Tdi_protein"/>
    <property type="match status" value="1"/>
</dbReference>
<evidence type="ECO:0000259" key="7">
    <source>
        <dbReference type="Pfam" id="PF01323"/>
    </source>
</evidence>
<evidence type="ECO:0000256" key="1">
    <source>
        <dbReference type="ARBA" id="ARBA00005791"/>
    </source>
</evidence>
<protein>
    <recommendedName>
        <fullName evidence="2">Thiol:disulfide interchange protein DsbA</fullName>
    </recommendedName>
</protein>
<organism evidence="8">
    <name type="scientific">marine metagenome</name>
    <dbReference type="NCBI Taxonomy" id="408172"/>
    <lineage>
        <taxon>unclassified sequences</taxon>
        <taxon>metagenomes</taxon>
        <taxon>ecological metagenomes</taxon>
    </lineage>
</organism>
<dbReference type="InterPro" id="IPR050824">
    <property type="entry name" value="Thiol_disulfide_DsbA"/>
</dbReference>
<dbReference type="AlphaFoldDB" id="A0A381Q6L3"/>
<dbReference type="PANTHER" id="PTHR35891:SF3">
    <property type="entry name" value="THIOL:DISULFIDE INTERCHANGE PROTEIN DSBL"/>
    <property type="match status" value="1"/>
</dbReference>
<keyword evidence="5" id="KW-0676">Redox-active center</keyword>
<gene>
    <name evidence="8" type="ORF">METZ01_LOCUS27432</name>
</gene>
<dbReference type="Pfam" id="PF01323">
    <property type="entry name" value="DSBA"/>
    <property type="match status" value="1"/>
</dbReference>
<feature type="transmembrane region" description="Helical" evidence="6">
    <location>
        <begin position="12"/>
        <end position="39"/>
    </location>
</feature>
<dbReference type="GO" id="GO:0016491">
    <property type="term" value="F:oxidoreductase activity"/>
    <property type="evidence" value="ECO:0007669"/>
    <property type="project" value="InterPro"/>
</dbReference>
<evidence type="ECO:0000256" key="3">
    <source>
        <dbReference type="ARBA" id="ARBA00022729"/>
    </source>
</evidence>
<dbReference type="InterPro" id="IPR023205">
    <property type="entry name" value="DsbA/DsbL"/>
</dbReference>
<proteinExistence type="inferred from homology"/>
<reference evidence="8" key="1">
    <citation type="submission" date="2018-05" db="EMBL/GenBank/DDBJ databases">
        <authorList>
            <person name="Lanie J.A."/>
            <person name="Ng W.-L."/>
            <person name="Kazmierczak K.M."/>
            <person name="Andrzejewski T.M."/>
            <person name="Davidsen T.M."/>
            <person name="Wayne K.J."/>
            <person name="Tettelin H."/>
            <person name="Glass J.I."/>
            <person name="Rusch D."/>
            <person name="Podicherti R."/>
            <person name="Tsui H.-C.T."/>
            <person name="Winkler M.E."/>
        </authorList>
    </citation>
    <scope>NUCLEOTIDE SEQUENCE</scope>
</reference>
<keyword evidence="6" id="KW-0472">Membrane</keyword>
<evidence type="ECO:0000256" key="4">
    <source>
        <dbReference type="ARBA" id="ARBA00023157"/>
    </source>
</evidence>
<dbReference type="InterPro" id="IPR001853">
    <property type="entry name" value="DSBA-like_thioredoxin_dom"/>
</dbReference>
<dbReference type="EMBL" id="UINC01001216">
    <property type="protein sequence ID" value="SUZ74578.1"/>
    <property type="molecule type" value="Genomic_DNA"/>
</dbReference>
<accession>A0A381Q6L3</accession>
<keyword evidence="4" id="KW-1015">Disulfide bond</keyword>
<dbReference type="InterPro" id="IPR036249">
    <property type="entry name" value="Thioredoxin-like_sf"/>
</dbReference>